<dbReference type="EMBL" id="JBHUCX010000018">
    <property type="protein sequence ID" value="MFD1674192.1"/>
    <property type="molecule type" value="Genomic_DNA"/>
</dbReference>
<evidence type="ECO:0000256" key="1">
    <source>
        <dbReference type="ARBA" id="ARBA00004635"/>
    </source>
</evidence>
<evidence type="ECO:0000256" key="4">
    <source>
        <dbReference type="ARBA" id="ARBA00022729"/>
    </source>
</evidence>
<proteinExistence type="inferred from homology"/>
<feature type="domain" description="Spore germination GerAC-like C-terminal" evidence="8">
    <location>
        <begin position="231"/>
        <end position="362"/>
    </location>
</feature>
<dbReference type="InterPro" id="IPR008844">
    <property type="entry name" value="Spore_GerAC-like"/>
</dbReference>
<dbReference type="Proteomes" id="UP001597079">
    <property type="component" value="Unassembled WGS sequence"/>
</dbReference>
<gene>
    <name evidence="10" type="ORF">ACFSB2_05625</name>
</gene>
<comment type="subcellular location">
    <subcellularLocation>
        <location evidence="1">Membrane</location>
        <topology evidence="1">Lipid-anchor</topology>
    </subcellularLocation>
</comment>
<accession>A0ABW4JD16</accession>
<evidence type="ECO:0000256" key="3">
    <source>
        <dbReference type="ARBA" id="ARBA00022544"/>
    </source>
</evidence>
<dbReference type="InterPro" id="IPR057336">
    <property type="entry name" value="GerAC_N"/>
</dbReference>
<dbReference type="Pfam" id="PF25198">
    <property type="entry name" value="Spore_GerAC_N"/>
    <property type="match status" value="1"/>
</dbReference>
<keyword evidence="4" id="KW-0732">Signal</keyword>
<evidence type="ECO:0000259" key="8">
    <source>
        <dbReference type="Pfam" id="PF05504"/>
    </source>
</evidence>
<evidence type="ECO:0000313" key="11">
    <source>
        <dbReference type="Proteomes" id="UP001597079"/>
    </source>
</evidence>
<dbReference type="PROSITE" id="PS51257">
    <property type="entry name" value="PROKAR_LIPOPROTEIN"/>
    <property type="match status" value="1"/>
</dbReference>
<dbReference type="InterPro" id="IPR046953">
    <property type="entry name" value="Spore_GerAC-like_C"/>
</dbReference>
<comment type="caution">
    <text evidence="10">The sequence shown here is derived from an EMBL/GenBank/DDBJ whole genome shotgun (WGS) entry which is preliminary data.</text>
</comment>
<dbReference type="PANTHER" id="PTHR35789">
    <property type="entry name" value="SPORE GERMINATION PROTEIN B3"/>
    <property type="match status" value="1"/>
</dbReference>
<dbReference type="NCBIfam" id="TIGR02887">
    <property type="entry name" value="spore_ger_x_C"/>
    <property type="match status" value="1"/>
</dbReference>
<dbReference type="PANTHER" id="PTHR35789:SF1">
    <property type="entry name" value="SPORE GERMINATION PROTEIN B3"/>
    <property type="match status" value="1"/>
</dbReference>
<name>A0ABW4JD16_9BACL</name>
<reference evidence="11" key="1">
    <citation type="journal article" date="2019" name="Int. J. Syst. Evol. Microbiol.">
        <title>The Global Catalogue of Microorganisms (GCM) 10K type strain sequencing project: providing services to taxonomists for standard genome sequencing and annotation.</title>
        <authorList>
            <consortium name="The Broad Institute Genomics Platform"/>
            <consortium name="The Broad Institute Genome Sequencing Center for Infectious Disease"/>
            <person name="Wu L."/>
            <person name="Ma J."/>
        </authorList>
    </citation>
    <scope>NUCLEOTIDE SEQUENCE [LARGE SCALE GENOMIC DNA]</scope>
    <source>
        <strain evidence="11">CGMCC 1.12286</strain>
    </source>
</reference>
<evidence type="ECO:0000256" key="7">
    <source>
        <dbReference type="ARBA" id="ARBA00023288"/>
    </source>
</evidence>
<evidence type="ECO:0000256" key="2">
    <source>
        <dbReference type="ARBA" id="ARBA00007886"/>
    </source>
</evidence>
<dbReference type="InterPro" id="IPR038501">
    <property type="entry name" value="Spore_GerAC_C_sf"/>
</dbReference>
<sequence length="401" mass="45677">MKRANKCPWLYWLRWRRIHLLCITCLCALFSTGCWDEHELEHMFYIHAIGVDYQKGQYVLYAQILNPLTLSKESAKAGPQTGAWIGTGVGSTVQLALHDIYSTTQRRIYWGHLSSIVIGEHALAQQGIQETLDTFTRYNELRYTPWIFCTNDSVNRVLSAEPILESSPVYSLLSDPGDVSSQSSWIPPFRLYRAISNLQEPARPHLLPEISLVEKKWRDEEDGSNPELEISGYGLLRDGKMLGRLTHDELKGFRWLTPRTRRTIVALYDKGKFVATLTLGRPKKHIHPILGKRHLQFDVDVSVGGTVSEMRQFASEKQLETLAAEQIEQDIRDTFQNGVGLGVDIYGLADSLYRRNPQAFHHDLTNEGRLVLTSSSLRHVQVQVFVHDTGMTTEPATRFNS</sequence>
<evidence type="ECO:0000256" key="5">
    <source>
        <dbReference type="ARBA" id="ARBA00023136"/>
    </source>
</evidence>
<keyword evidence="11" id="KW-1185">Reference proteome</keyword>
<evidence type="ECO:0000256" key="6">
    <source>
        <dbReference type="ARBA" id="ARBA00023139"/>
    </source>
</evidence>
<feature type="domain" description="Spore germination protein N-terminal" evidence="9">
    <location>
        <begin position="36"/>
        <end position="210"/>
    </location>
</feature>
<keyword evidence="5" id="KW-0472">Membrane</keyword>
<evidence type="ECO:0000313" key="10">
    <source>
        <dbReference type="EMBL" id="MFD1674192.1"/>
    </source>
</evidence>
<comment type="similarity">
    <text evidence="2">Belongs to the GerABKC lipoprotein family.</text>
</comment>
<dbReference type="Gene3D" id="3.30.300.210">
    <property type="entry name" value="Nutrient germinant receptor protein C, domain 3"/>
    <property type="match status" value="1"/>
</dbReference>
<keyword evidence="3" id="KW-0309">Germination</keyword>
<organism evidence="10 11">
    <name type="scientific">Alicyclobacillus fodiniaquatilis</name>
    <dbReference type="NCBI Taxonomy" id="1661150"/>
    <lineage>
        <taxon>Bacteria</taxon>
        <taxon>Bacillati</taxon>
        <taxon>Bacillota</taxon>
        <taxon>Bacilli</taxon>
        <taxon>Bacillales</taxon>
        <taxon>Alicyclobacillaceae</taxon>
        <taxon>Alicyclobacillus</taxon>
    </lineage>
</organism>
<dbReference type="Pfam" id="PF05504">
    <property type="entry name" value="Spore_GerAC"/>
    <property type="match status" value="1"/>
</dbReference>
<protein>
    <submittedName>
        <fullName evidence="10">Ger(X)C family spore germination protein</fullName>
    </submittedName>
</protein>
<dbReference type="RefSeq" id="WP_377942028.1">
    <property type="nucleotide sequence ID" value="NZ_JBHUCX010000018.1"/>
</dbReference>
<keyword evidence="6" id="KW-0564">Palmitate</keyword>
<keyword evidence="7" id="KW-0449">Lipoprotein</keyword>
<evidence type="ECO:0000259" key="9">
    <source>
        <dbReference type="Pfam" id="PF25198"/>
    </source>
</evidence>